<gene>
    <name evidence="3" type="primary">ycf55</name>
</gene>
<keyword evidence="1" id="KW-0812">Transmembrane</keyword>
<dbReference type="Pfam" id="PF12452">
    <property type="entry name" value="DUF3685"/>
    <property type="match status" value="1"/>
</dbReference>
<sequence length="139" mass="17151">MISIINDVCLFLIEYYHEFVYLFCKKQLMSRRNLDKIRNNIAWNRLLFHYIKEPHNIYENRYEILYVEKNNLYSGYIQQLRTKEFLNLKSFQYLVALLYYIEIQDFIMPKVINFIVYLGQFFLFILGSIHTLIKWPINK</sequence>
<geneLocation type="plastid" evidence="3"/>
<reference evidence="3" key="1">
    <citation type="journal article" date="2014" name="J. Plant Res.">
        <title>Analysis of the complete plastid genome of the unicellular red alga Porphyridium purpureum.</title>
        <authorList>
            <person name="Tajima N."/>
            <person name="Sato S."/>
            <person name="Maruyama F."/>
            <person name="Kurokawa K."/>
            <person name="Ohta H."/>
            <person name="Tabata S."/>
            <person name="Sekine K."/>
            <person name="Moriyama T."/>
            <person name="Sato N."/>
        </authorList>
    </citation>
    <scope>NUCLEOTIDE SEQUENCE</scope>
</reference>
<keyword evidence="3" id="KW-0934">Plastid</keyword>
<name>W0RYR0_PORPP</name>
<reference evidence="2" key="2">
    <citation type="journal article" date="2017" name="Mitochondrial DNA Part B Resour">
        <title>Characterization of the complete plastid genome of Porphyridium purpureum strain CCMP1328.</title>
        <authorList>
            <person name="Bi G."/>
        </authorList>
    </citation>
    <scope>NUCLEOTIDE SEQUENCE</scope>
</reference>
<evidence type="ECO:0000313" key="2">
    <source>
        <dbReference type="EMBL" id="ATJ02932.1"/>
    </source>
</evidence>
<proteinExistence type="predicted"/>
<dbReference type="RefSeq" id="YP_008965735.1">
    <property type="nucleotide sequence ID" value="NC_023133.1"/>
</dbReference>
<accession>W0RYR0</accession>
<dbReference type="EMBL" id="AP012987">
    <property type="protein sequence ID" value="BAO23711.1"/>
    <property type="molecule type" value="Genomic_DNA"/>
</dbReference>
<feature type="transmembrane region" description="Helical" evidence="1">
    <location>
        <begin position="114"/>
        <end position="133"/>
    </location>
</feature>
<dbReference type="GeneID" id="17964173"/>
<dbReference type="AlphaFoldDB" id="W0RYR0"/>
<evidence type="ECO:0000256" key="1">
    <source>
        <dbReference type="SAM" id="Phobius"/>
    </source>
</evidence>
<protein>
    <submittedName>
        <fullName evidence="3">Conserved hypothetical plastid protein</fullName>
    </submittedName>
</protein>
<keyword evidence="3" id="KW-0150">Chloroplast</keyword>
<dbReference type="InterPro" id="IPR022552">
    <property type="entry name" value="UPF_Ycf55"/>
</dbReference>
<evidence type="ECO:0000313" key="3">
    <source>
        <dbReference type="EMBL" id="BAO23711.1"/>
    </source>
</evidence>
<dbReference type="EMBL" id="MF401423">
    <property type="protein sequence ID" value="ATJ02932.1"/>
    <property type="molecule type" value="Genomic_DNA"/>
</dbReference>
<organism evidence="3">
    <name type="scientific">Porphyridium purpureum</name>
    <name type="common">Red alga</name>
    <name type="synonym">Porphyridium cruentum</name>
    <dbReference type="NCBI Taxonomy" id="35688"/>
    <lineage>
        <taxon>Eukaryota</taxon>
        <taxon>Rhodophyta</taxon>
        <taxon>Bangiophyceae</taxon>
        <taxon>Porphyridiales</taxon>
        <taxon>Porphyridiaceae</taxon>
        <taxon>Porphyridium</taxon>
    </lineage>
</organism>
<keyword evidence="1" id="KW-0472">Membrane</keyword>
<keyword evidence="1" id="KW-1133">Transmembrane helix</keyword>